<dbReference type="Proteomes" id="UP001630127">
    <property type="component" value="Unassembled WGS sequence"/>
</dbReference>
<sequence>MRPIRKLSLSRKVTIEETLSIEVNDNIQCMVGKDSQHFITKTGCVVRKLAKFDVAIWSKLGLEHRLDLYNTVTNDFEFHKSECSKAATHNDKVLSSRKPVFVVMPEDVSDCKGQQKPIVDKELEN</sequence>
<protein>
    <submittedName>
        <fullName evidence="1">Uncharacterized protein</fullName>
    </submittedName>
</protein>
<dbReference type="EMBL" id="JBJUIK010000013">
    <property type="protein sequence ID" value="KAL3507237.1"/>
    <property type="molecule type" value="Genomic_DNA"/>
</dbReference>
<comment type="caution">
    <text evidence="1">The sequence shown here is derived from an EMBL/GenBank/DDBJ whole genome shotgun (WGS) entry which is preliminary data.</text>
</comment>
<keyword evidence="2" id="KW-1185">Reference proteome</keyword>
<name>A0ABD2YIL0_9GENT</name>
<proteinExistence type="predicted"/>
<gene>
    <name evidence="1" type="ORF">ACH5RR_032619</name>
</gene>
<evidence type="ECO:0000313" key="1">
    <source>
        <dbReference type="EMBL" id="KAL3507237.1"/>
    </source>
</evidence>
<accession>A0ABD2YIL0</accession>
<dbReference type="AlphaFoldDB" id="A0ABD2YIL0"/>
<organism evidence="1 2">
    <name type="scientific">Cinchona calisaya</name>
    <dbReference type="NCBI Taxonomy" id="153742"/>
    <lineage>
        <taxon>Eukaryota</taxon>
        <taxon>Viridiplantae</taxon>
        <taxon>Streptophyta</taxon>
        <taxon>Embryophyta</taxon>
        <taxon>Tracheophyta</taxon>
        <taxon>Spermatophyta</taxon>
        <taxon>Magnoliopsida</taxon>
        <taxon>eudicotyledons</taxon>
        <taxon>Gunneridae</taxon>
        <taxon>Pentapetalae</taxon>
        <taxon>asterids</taxon>
        <taxon>lamiids</taxon>
        <taxon>Gentianales</taxon>
        <taxon>Rubiaceae</taxon>
        <taxon>Cinchonoideae</taxon>
        <taxon>Cinchoneae</taxon>
        <taxon>Cinchona</taxon>
    </lineage>
</organism>
<evidence type="ECO:0000313" key="2">
    <source>
        <dbReference type="Proteomes" id="UP001630127"/>
    </source>
</evidence>
<reference evidence="1 2" key="1">
    <citation type="submission" date="2024-11" db="EMBL/GenBank/DDBJ databases">
        <title>A near-complete genome assembly of Cinchona calisaya.</title>
        <authorList>
            <person name="Lian D.C."/>
            <person name="Zhao X.W."/>
            <person name="Wei L."/>
        </authorList>
    </citation>
    <scope>NUCLEOTIDE SEQUENCE [LARGE SCALE GENOMIC DNA]</scope>
    <source>
        <tissue evidence="1">Nenye</tissue>
    </source>
</reference>